<evidence type="ECO:0000256" key="2">
    <source>
        <dbReference type="ARBA" id="ARBA00009450"/>
    </source>
</evidence>
<gene>
    <name evidence="18" type="ORF">DDF67_13335</name>
</gene>
<feature type="domain" description="SLBB" evidence="17">
    <location>
        <begin position="111"/>
        <end position="178"/>
    </location>
</feature>
<accession>A0A2T9JXE0</accession>
<keyword evidence="6" id="KW-0812">Transmembrane</keyword>
<dbReference type="GO" id="GO:0046930">
    <property type="term" value="C:pore complex"/>
    <property type="evidence" value="ECO:0007669"/>
    <property type="project" value="UniProtKB-KW"/>
</dbReference>
<evidence type="ECO:0000256" key="3">
    <source>
        <dbReference type="ARBA" id="ARBA00022448"/>
    </source>
</evidence>
<dbReference type="EMBL" id="QDKQ01000048">
    <property type="protein sequence ID" value="PVM88364.1"/>
    <property type="molecule type" value="Genomic_DNA"/>
</dbReference>
<dbReference type="Gene3D" id="3.30.1950.10">
    <property type="entry name" value="wza like domain"/>
    <property type="match status" value="1"/>
</dbReference>
<evidence type="ECO:0000256" key="7">
    <source>
        <dbReference type="ARBA" id="ARBA00022729"/>
    </source>
</evidence>
<evidence type="ECO:0000256" key="4">
    <source>
        <dbReference type="ARBA" id="ARBA00022452"/>
    </source>
</evidence>
<evidence type="ECO:0000256" key="5">
    <source>
        <dbReference type="ARBA" id="ARBA00022597"/>
    </source>
</evidence>
<evidence type="ECO:0000256" key="6">
    <source>
        <dbReference type="ARBA" id="ARBA00022692"/>
    </source>
</evidence>
<evidence type="ECO:0000259" key="16">
    <source>
        <dbReference type="Pfam" id="PF02563"/>
    </source>
</evidence>
<keyword evidence="5" id="KW-0762">Sugar transport</keyword>
<keyword evidence="10" id="KW-0626">Porin</keyword>
<keyword evidence="13" id="KW-0998">Cell outer membrane</keyword>
<evidence type="ECO:0000313" key="19">
    <source>
        <dbReference type="Proteomes" id="UP000245073"/>
    </source>
</evidence>
<evidence type="ECO:0000256" key="9">
    <source>
        <dbReference type="ARBA" id="ARBA00023065"/>
    </source>
</evidence>
<protein>
    <submittedName>
        <fullName evidence="18">Polysaccharide biosynthesis protein</fullName>
    </submittedName>
</protein>
<feature type="domain" description="Polysaccharide export protein N-terminal" evidence="16">
    <location>
        <begin position="32"/>
        <end position="105"/>
    </location>
</feature>
<dbReference type="AlphaFoldDB" id="A0A2T9JXE0"/>
<keyword evidence="12" id="KW-0564">Palmitate</keyword>
<evidence type="ECO:0000256" key="15">
    <source>
        <dbReference type="SAM" id="SignalP"/>
    </source>
</evidence>
<evidence type="ECO:0000259" key="17">
    <source>
        <dbReference type="Pfam" id="PF22461"/>
    </source>
</evidence>
<keyword evidence="19" id="KW-1185">Reference proteome</keyword>
<dbReference type="GO" id="GO:0015288">
    <property type="term" value="F:porin activity"/>
    <property type="evidence" value="ECO:0007669"/>
    <property type="project" value="UniProtKB-KW"/>
</dbReference>
<keyword evidence="7 15" id="KW-0732">Signal</keyword>
<keyword evidence="14" id="KW-0449">Lipoprotein</keyword>
<dbReference type="InterPro" id="IPR049712">
    <property type="entry name" value="Poly_export"/>
</dbReference>
<sequence length="184" mass="19765">MVLVVAGLWMTACATAPAATQGPAGPAQADLPQDYRLGAGDKVRVITYNEPTLTGEFDVSSAGYVSLPLIGEVRAKGLTTTEFQNAVAAALKAGYLKDPRVSAEVLTYRPFYIMGEVNKPGEYPYAHGMTVLKAVATANGFTYRADTRRVFIKRSDQSAESEQVLGPNTLVNPGDTIRIGERFF</sequence>
<dbReference type="InterPro" id="IPR054765">
    <property type="entry name" value="SLBB_dom"/>
</dbReference>
<dbReference type="Pfam" id="PF22461">
    <property type="entry name" value="SLBB_2"/>
    <property type="match status" value="1"/>
</dbReference>
<dbReference type="GO" id="GO:0006811">
    <property type="term" value="P:monoatomic ion transport"/>
    <property type="evidence" value="ECO:0007669"/>
    <property type="project" value="UniProtKB-KW"/>
</dbReference>
<evidence type="ECO:0000256" key="14">
    <source>
        <dbReference type="ARBA" id="ARBA00023288"/>
    </source>
</evidence>
<feature type="chain" id="PRO_5015420860" evidence="15">
    <location>
        <begin position="19"/>
        <end position="184"/>
    </location>
</feature>
<evidence type="ECO:0000313" key="18">
    <source>
        <dbReference type="EMBL" id="PVM88364.1"/>
    </source>
</evidence>
<dbReference type="Gene3D" id="3.10.560.10">
    <property type="entry name" value="Outer membrane lipoprotein wza domain like"/>
    <property type="match status" value="1"/>
</dbReference>
<dbReference type="OrthoDB" id="197007at2"/>
<evidence type="ECO:0000256" key="11">
    <source>
        <dbReference type="ARBA" id="ARBA00023136"/>
    </source>
</evidence>
<keyword evidence="8" id="KW-0625">Polysaccharide transport</keyword>
<dbReference type="Pfam" id="PF02563">
    <property type="entry name" value="Poly_export"/>
    <property type="match status" value="1"/>
</dbReference>
<proteinExistence type="inferred from homology"/>
<keyword evidence="4" id="KW-1134">Transmembrane beta strand</keyword>
<dbReference type="PANTHER" id="PTHR33619">
    <property type="entry name" value="POLYSACCHARIDE EXPORT PROTEIN GFCE-RELATED"/>
    <property type="match status" value="1"/>
</dbReference>
<evidence type="ECO:0000256" key="8">
    <source>
        <dbReference type="ARBA" id="ARBA00023047"/>
    </source>
</evidence>
<organism evidence="18 19">
    <name type="scientific">Caulobacter endophyticus</name>
    <dbReference type="NCBI Taxonomy" id="2172652"/>
    <lineage>
        <taxon>Bacteria</taxon>
        <taxon>Pseudomonadati</taxon>
        <taxon>Pseudomonadota</taxon>
        <taxon>Alphaproteobacteria</taxon>
        <taxon>Caulobacterales</taxon>
        <taxon>Caulobacteraceae</taxon>
        <taxon>Caulobacter</taxon>
    </lineage>
</organism>
<feature type="signal peptide" evidence="15">
    <location>
        <begin position="1"/>
        <end position="18"/>
    </location>
</feature>
<dbReference type="InterPro" id="IPR003715">
    <property type="entry name" value="Poly_export_N"/>
</dbReference>
<keyword evidence="3" id="KW-0813">Transport</keyword>
<comment type="similarity">
    <text evidence="2">Belongs to the BexD/CtrA/VexA family.</text>
</comment>
<name>A0A2T9JXE0_9CAUL</name>
<comment type="subcellular location">
    <subcellularLocation>
        <location evidence="1">Cell outer membrane</location>
        <topology evidence="1">Multi-pass membrane protein</topology>
    </subcellularLocation>
</comment>
<keyword evidence="11" id="KW-0472">Membrane</keyword>
<evidence type="ECO:0000256" key="10">
    <source>
        <dbReference type="ARBA" id="ARBA00023114"/>
    </source>
</evidence>
<evidence type="ECO:0000256" key="13">
    <source>
        <dbReference type="ARBA" id="ARBA00023237"/>
    </source>
</evidence>
<reference evidence="18 19" key="1">
    <citation type="submission" date="2018-04" db="EMBL/GenBank/DDBJ databases">
        <title>The genome sequence of Caulobacter sp. 744.</title>
        <authorList>
            <person name="Gao J."/>
            <person name="Sun J."/>
        </authorList>
    </citation>
    <scope>NUCLEOTIDE SEQUENCE [LARGE SCALE GENOMIC DNA]</scope>
    <source>
        <strain evidence="18 19">774</strain>
    </source>
</reference>
<dbReference type="GO" id="GO:0009279">
    <property type="term" value="C:cell outer membrane"/>
    <property type="evidence" value="ECO:0007669"/>
    <property type="project" value="UniProtKB-SubCell"/>
</dbReference>
<dbReference type="PANTHER" id="PTHR33619:SF3">
    <property type="entry name" value="POLYSACCHARIDE EXPORT PROTEIN GFCE-RELATED"/>
    <property type="match status" value="1"/>
</dbReference>
<dbReference type="Proteomes" id="UP000245073">
    <property type="component" value="Unassembled WGS sequence"/>
</dbReference>
<evidence type="ECO:0000256" key="1">
    <source>
        <dbReference type="ARBA" id="ARBA00004571"/>
    </source>
</evidence>
<evidence type="ECO:0000256" key="12">
    <source>
        <dbReference type="ARBA" id="ARBA00023139"/>
    </source>
</evidence>
<comment type="caution">
    <text evidence="18">The sequence shown here is derived from an EMBL/GenBank/DDBJ whole genome shotgun (WGS) entry which is preliminary data.</text>
</comment>
<dbReference type="GO" id="GO:0015159">
    <property type="term" value="F:polysaccharide transmembrane transporter activity"/>
    <property type="evidence" value="ECO:0007669"/>
    <property type="project" value="InterPro"/>
</dbReference>
<keyword evidence="9" id="KW-0406">Ion transport</keyword>